<evidence type="ECO:0000313" key="2">
    <source>
        <dbReference type="EMBL" id="MDN0073482.1"/>
    </source>
</evidence>
<accession>A0ABT7XI72</accession>
<keyword evidence="3" id="KW-1185">Reference proteome</keyword>
<evidence type="ECO:0000259" key="1">
    <source>
        <dbReference type="Pfam" id="PF13340"/>
    </source>
</evidence>
<dbReference type="InterPro" id="IPR025161">
    <property type="entry name" value="IS402-like_dom"/>
</dbReference>
<dbReference type="PANTHER" id="PTHR30007:SF0">
    <property type="entry name" value="TRANSPOSASE"/>
    <property type="match status" value="1"/>
</dbReference>
<sequence length="101" mass="12299">MAYPTDLTEQQWHLIAHHFEAAHGRGRPPKHDKRLMVNAMLYLTKSGCQWRMLPTDFPPWQTVYDHFSRWNKQGVWERALDELTRAHRRQRKKVDAKLWHR</sequence>
<organism evidence="2 3">
    <name type="scientific">Crenobacter oryzisoli</name>
    <dbReference type="NCBI Taxonomy" id="3056844"/>
    <lineage>
        <taxon>Bacteria</taxon>
        <taxon>Pseudomonadati</taxon>
        <taxon>Pseudomonadota</taxon>
        <taxon>Betaproteobacteria</taxon>
        <taxon>Neisseriales</taxon>
        <taxon>Neisseriaceae</taxon>
        <taxon>Crenobacter</taxon>
    </lineage>
</organism>
<dbReference type="Pfam" id="PF13340">
    <property type="entry name" value="DUF4096"/>
    <property type="match status" value="1"/>
</dbReference>
<evidence type="ECO:0000313" key="3">
    <source>
        <dbReference type="Proteomes" id="UP001168540"/>
    </source>
</evidence>
<proteinExistence type="predicted"/>
<dbReference type="EMBL" id="JAUEDK010000001">
    <property type="protein sequence ID" value="MDN0073482.1"/>
    <property type="molecule type" value="Genomic_DNA"/>
</dbReference>
<comment type="caution">
    <text evidence="2">The sequence shown here is derived from an EMBL/GenBank/DDBJ whole genome shotgun (WGS) entry which is preliminary data.</text>
</comment>
<name>A0ABT7XI72_9NEIS</name>
<reference evidence="2" key="1">
    <citation type="submission" date="2023-06" db="EMBL/GenBank/DDBJ databases">
        <authorList>
            <person name="Zhang S."/>
        </authorList>
    </citation>
    <scope>NUCLEOTIDE SEQUENCE</scope>
    <source>
        <strain evidence="2">SG2303</strain>
    </source>
</reference>
<feature type="domain" description="Insertion element IS402-like" evidence="1">
    <location>
        <begin position="7"/>
        <end position="79"/>
    </location>
</feature>
<dbReference type="Proteomes" id="UP001168540">
    <property type="component" value="Unassembled WGS sequence"/>
</dbReference>
<dbReference type="PANTHER" id="PTHR30007">
    <property type="entry name" value="PHP DOMAIN PROTEIN"/>
    <property type="match status" value="1"/>
</dbReference>
<gene>
    <name evidence="2" type="ORF">QU481_01025</name>
</gene>
<protein>
    <submittedName>
        <fullName evidence="2">Transposase</fullName>
    </submittedName>
</protein>
<dbReference type="RefSeq" id="WP_289828004.1">
    <property type="nucleotide sequence ID" value="NZ_JAUEDK010000001.1"/>
</dbReference>